<comment type="caution">
    <text evidence="4">The sequence shown here is derived from an EMBL/GenBank/DDBJ whole genome shotgun (WGS) entry which is preliminary data.</text>
</comment>
<dbReference type="EMBL" id="CAJNOK010001330">
    <property type="protein sequence ID" value="CAF0806174.1"/>
    <property type="molecule type" value="Genomic_DNA"/>
</dbReference>
<sequence length="530" mass="60249">MGWGLRYLCIEVEKFINLTTRRRSPAAVILDSQLMIALVYVYEKTVKIFLNDVENFRKEVFVKKVIDETELVTHKRKKTADQEIPSGRTMIIIPTDDMQMLPADNVLARDWDFEIYQSLVTDSSISANKKQRRQTDYAAIQLPTITEEALPPFDLQIDAFGPLGKIDEIERTTLHQQWENDEIIGAPKADRHGQFDFDDRPQETTFTRRRKQSQSEFDLFMSEMMLLLETTKNVYLTQMSTIATKTGPLIMLSGTNVLTSIQSLRIITADQTSLLPLDQMMDVIPPLQTDQPTVDAVVIEKQAKSKKPSRRKIAISKKLDLVKDPSVWYKVQNDKFQFDIDIQTKKGIDKVQCDSSNDSCKKLLNDIRNQLERIRSPLLPIQESKEMEIDVPARLGPASSLLPTDNRSASITGKPLERSPSRYPDSLDMPGRPTNEMPAMQGDLVLPNDMPPFDTYGVLTTTQQYLIQSILALASQDGGGIFNELLRVQGLTKIHAARLFSELLCLCAEQKVYAEQTVSYTDIRITRILQ</sequence>
<evidence type="ECO:0000313" key="4">
    <source>
        <dbReference type="EMBL" id="CAF3589858.1"/>
    </source>
</evidence>
<accession>A0A8S2H204</accession>
<organism evidence="4 5">
    <name type="scientific">Didymodactylos carnosus</name>
    <dbReference type="NCBI Taxonomy" id="1234261"/>
    <lineage>
        <taxon>Eukaryota</taxon>
        <taxon>Metazoa</taxon>
        <taxon>Spiralia</taxon>
        <taxon>Gnathifera</taxon>
        <taxon>Rotifera</taxon>
        <taxon>Eurotatoria</taxon>
        <taxon>Bdelloidea</taxon>
        <taxon>Philodinida</taxon>
        <taxon>Philodinidae</taxon>
        <taxon>Didymodactylos</taxon>
    </lineage>
</organism>
<evidence type="ECO:0000313" key="5">
    <source>
        <dbReference type="Proteomes" id="UP000682733"/>
    </source>
</evidence>
<feature type="domain" description="Rad21/Rec8-like protein C-terminal eukaryotic" evidence="2">
    <location>
        <begin position="489"/>
        <end position="527"/>
    </location>
</feature>
<evidence type="ECO:0000259" key="2">
    <source>
        <dbReference type="Pfam" id="PF04824"/>
    </source>
</evidence>
<reference evidence="4" key="1">
    <citation type="submission" date="2021-02" db="EMBL/GenBank/DDBJ databases">
        <authorList>
            <person name="Nowell W R."/>
        </authorList>
    </citation>
    <scope>NUCLEOTIDE SEQUENCE</scope>
</reference>
<gene>
    <name evidence="3" type="ORF">OVA965_LOCUS4909</name>
    <name evidence="4" type="ORF">TMI583_LOCUS4907</name>
</gene>
<dbReference type="EMBL" id="CAJOBA010001330">
    <property type="protein sequence ID" value="CAF3589858.1"/>
    <property type="molecule type" value="Genomic_DNA"/>
</dbReference>
<dbReference type="AlphaFoldDB" id="A0A8S2H204"/>
<proteinExistence type="predicted"/>
<evidence type="ECO:0000256" key="1">
    <source>
        <dbReference type="SAM" id="MobiDB-lite"/>
    </source>
</evidence>
<protein>
    <recommendedName>
        <fullName evidence="2">Rad21/Rec8-like protein C-terminal eukaryotic domain-containing protein</fullName>
    </recommendedName>
</protein>
<dbReference type="InterPro" id="IPR006909">
    <property type="entry name" value="Rad21/Rec8_C_eu"/>
</dbReference>
<dbReference type="Pfam" id="PF04824">
    <property type="entry name" value="Rad21_Rec8"/>
    <property type="match status" value="1"/>
</dbReference>
<evidence type="ECO:0000313" key="3">
    <source>
        <dbReference type="EMBL" id="CAF0806174.1"/>
    </source>
</evidence>
<dbReference type="Proteomes" id="UP000682733">
    <property type="component" value="Unassembled WGS sequence"/>
</dbReference>
<feature type="region of interest" description="Disordered" evidence="1">
    <location>
        <begin position="396"/>
        <end position="434"/>
    </location>
</feature>
<dbReference type="Proteomes" id="UP000677228">
    <property type="component" value="Unassembled WGS sequence"/>
</dbReference>
<feature type="compositionally biased region" description="Polar residues" evidence="1">
    <location>
        <begin position="401"/>
        <end position="411"/>
    </location>
</feature>
<name>A0A8S2H204_9BILA</name>